<feature type="compositionally biased region" description="Basic and acidic residues" evidence="1">
    <location>
        <begin position="11"/>
        <end position="21"/>
    </location>
</feature>
<evidence type="ECO:0000256" key="1">
    <source>
        <dbReference type="SAM" id="MobiDB-lite"/>
    </source>
</evidence>
<accession>A0A316UJW1</accession>
<protein>
    <submittedName>
        <fullName evidence="2">Uncharacterized protein</fullName>
    </submittedName>
</protein>
<reference evidence="2 3" key="1">
    <citation type="journal article" date="2018" name="Mol. Biol. Evol.">
        <title>Broad Genomic Sampling Reveals a Smut Pathogenic Ancestry of the Fungal Clade Ustilaginomycotina.</title>
        <authorList>
            <person name="Kijpornyongpan T."/>
            <person name="Mondo S.J."/>
            <person name="Barry K."/>
            <person name="Sandor L."/>
            <person name="Lee J."/>
            <person name="Lipzen A."/>
            <person name="Pangilinan J."/>
            <person name="LaButti K."/>
            <person name="Hainaut M."/>
            <person name="Henrissat B."/>
            <person name="Grigoriev I.V."/>
            <person name="Spatafora J.W."/>
            <person name="Aime M.C."/>
        </authorList>
    </citation>
    <scope>NUCLEOTIDE SEQUENCE [LARGE SCALE GENOMIC DNA]</scope>
    <source>
        <strain evidence="2 3">MCA 5214</strain>
    </source>
</reference>
<evidence type="ECO:0000313" key="2">
    <source>
        <dbReference type="EMBL" id="PWN25088.1"/>
    </source>
</evidence>
<keyword evidence="3" id="KW-1185">Reference proteome</keyword>
<dbReference type="GeneID" id="37031685"/>
<name>A0A316UJW1_9BASI</name>
<evidence type="ECO:0000313" key="3">
    <source>
        <dbReference type="Proteomes" id="UP000245884"/>
    </source>
</evidence>
<dbReference type="RefSeq" id="XP_025359700.1">
    <property type="nucleotide sequence ID" value="XM_025509862.1"/>
</dbReference>
<feature type="compositionally biased region" description="Low complexity" evidence="1">
    <location>
        <begin position="29"/>
        <end position="41"/>
    </location>
</feature>
<dbReference type="EMBL" id="KZ819677">
    <property type="protein sequence ID" value="PWN25088.1"/>
    <property type="molecule type" value="Genomic_DNA"/>
</dbReference>
<organism evidence="2 3">
    <name type="scientific">Jaminaea rosea</name>
    <dbReference type="NCBI Taxonomy" id="1569628"/>
    <lineage>
        <taxon>Eukaryota</taxon>
        <taxon>Fungi</taxon>
        <taxon>Dikarya</taxon>
        <taxon>Basidiomycota</taxon>
        <taxon>Ustilaginomycotina</taxon>
        <taxon>Exobasidiomycetes</taxon>
        <taxon>Microstromatales</taxon>
        <taxon>Microstromatales incertae sedis</taxon>
        <taxon>Jaminaea</taxon>
    </lineage>
</organism>
<feature type="compositionally biased region" description="Basic residues" evidence="1">
    <location>
        <begin position="91"/>
        <end position="101"/>
    </location>
</feature>
<feature type="compositionally biased region" description="Low complexity" evidence="1">
    <location>
        <begin position="57"/>
        <end position="72"/>
    </location>
</feature>
<dbReference type="AlphaFoldDB" id="A0A316UJW1"/>
<feature type="region of interest" description="Disordered" evidence="1">
    <location>
        <begin position="1"/>
        <end position="101"/>
    </location>
</feature>
<proteinExistence type="predicted"/>
<sequence>MTDPIEISSSDEARPPRDTRKTLGKGHPSSASLRAAMSSSSEPRIRGKRAAPKNPRSASSSTSSSSSAAPPAVKKRKRDPSYDSDVDEKKPKPKGASRRKLTLFEPWEDAVFIDSVLTQYSTEHLVSMNNIVQATLSELTVRERALPLPRQAIFNEINKQRLERGLPLRDEVKQVGTQVPQQAQSGASS</sequence>
<dbReference type="Proteomes" id="UP000245884">
    <property type="component" value="Unassembled WGS sequence"/>
</dbReference>
<gene>
    <name evidence="2" type="ORF">BDZ90DRAFT_77159</name>
</gene>